<feature type="domain" description="EamA" evidence="7">
    <location>
        <begin position="15"/>
        <end position="145"/>
    </location>
</feature>
<evidence type="ECO:0000259" key="7">
    <source>
        <dbReference type="Pfam" id="PF00892"/>
    </source>
</evidence>
<feature type="transmembrane region" description="Helical" evidence="6">
    <location>
        <begin position="165"/>
        <end position="184"/>
    </location>
</feature>
<feature type="transmembrane region" description="Helical" evidence="6">
    <location>
        <begin position="44"/>
        <end position="64"/>
    </location>
</feature>
<feature type="transmembrane region" description="Helical" evidence="6">
    <location>
        <begin position="104"/>
        <end position="123"/>
    </location>
</feature>
<evidence type="ECO:0000256" key="1">
    <source>
        <dbReference type="ARBA" id="ARBA00004651"/>
    </source>
</evidence>
<organism evidence="8 9">
    <name type="scientific">Desulfobulbus oralis</name>
    <dbReference type="NCBI Taxonomy" id="1986146"/>
    <lineage>
        <taxon>Bacteria</taxon>
        <taxon>Pseudomonadati</taxon>
        <taxon>Thermodesulfobacteriota</taxon>
        <taxon>Desulfobulbia</taxon>
        <taxon>Desulfobulbales</taxon>
        <taxon>Desulfobulbaceae</taxon>
        <taxon>Desulfobulbus</taxon>
    </lineage>
</organism>
<dbReference type="AlphaFoldDB" id="A0A2L1GRE3"/>
<accession>A0A2L1GRE3</accession>
<feature type="transmembrane region" description="Helical" evidence="6">
    <location>
        <begin position="196"/>
        <end position="217"/>
    </location>
</feature>
<evidence type="ECO:0000256" key="6">
    <source>
        <dbReference type="SAM" id="Phobius"/>
    </source>
</evidence>
<reference evidence="8 9" key="1">
    <citation type="journal article" date="2018" name="MBio">
        <title>Insights into the evolution of host association through the isolation and characterization of a novel human periodontal pathobiont, Desulfobulbus oralis.</title>
        <authorList>
            <person name="Cross K.L."/>
            <person name="Chirania P."/>
            <person name="Xiong W."/>
            <person name="Beall C.J."/>
            <person name="Elkins J.G."/>
            <person name="Giannone R.J."/>
            <person name="Griffen A.L."/>
            <person name="Guss A.M."/>
            <person name="Hettich R.L."/>
            <person name="Joshi S.S."/>
            <person name="Mokrzan E.M."/>
            <person name="Martin R.K."/>
            <person name="Zhulin I.B."/>
            <person name="Leys E.J."/>
            <person name="Podar M."/>
        </authorList>
    </citation>
    <scope>NUCLEOTIDE SEQUENCE [LARGE SCALE GENOMIC DNA]</scope>
    <source>
        <strain evidence="8 9">ORNL</strain>
    </source>
</reference>
<dbReference type="GO" id="GO:0005886">
    <property type="term" value="C:plasma membrane"/>
    <property type="evidence" value="ECO:0007669"/>
    <property type="project" value="UniProtKB-SubCell"/>
</dbReference>
<dbReference type="InterPro" id="IPR037185">
    <property type="entry name" value="EmrE-like"/>
</dbReference>
<feature type="transmembrane region" description="Helical" evidence="6">
    <location>
        <begin position="12"/>
        <end position="32"/>
    </location>
</feature>
<evidence type="ECO:0000256" key="4">
    <source>
        <dbReference type="ARBA" id="ARBA00022989"/>
    </source>
</evidence>
<gene>
    <name evidence="8" type="ORF">CAY53_06555</name>
</gene>
<evidence type="ECO:0000313" key="8">
    <source>
        <dbReference type="EMBL" id="AVD72265.1"/>
    </source>
</evidence>
<dbReference type="OrthoDB" id="5186724at2"/>
<dbReference type="InterPro" id="IPR050638">
    <property type="entry name" value="AA-Vitamin_Transporters"/>
</dbReference>
<dbReference type="KEGG" id="deo:CAY53_06555"/>
<keyword evidence="9" id="KW-1185">Reference proteome</keyword>
<dbReference type="InterPro" id="IPR000620">
    <property type="entry name" value="EamA_dom"/>
</dbReference>
<protein>
    <submittedName>
        <fullName evidence="8">EamA family transporter</fullName>
    </submittedName>
</protein>
<name>A0A2L1GRE3_9BACT</name>
<sequence>MPFCKPNSQSALAAHFGIFSACLIWGLMAPLAKDAMISGIDSVSMVFFRVLGGAALFWLSSLFLPREPVPLRDRLLFIPAAVFGLVCNQCCFIVGLSITSPINASIVTTSLPIFAMLFAFFILKEPLTAKKCGGVALGCLGAVTLIVTSASAADARVGRVQGDLLVLAAQCSYALFLSLFNHLVRKYSVVTVNKWMFLWGTLLIWPFTGQHVVALEWRSVAWQTWSETAYVVLFGTYLGYILLIRAQRVLRPTVVSVYNYVQPMVSVMVSALMGLSVFKASQALAVLLVFCGVWLVITSKSRAELEREKLLKQEPARSHPAI</sequence>
<keyword evidence="4 6" id="KW-1133">Transmembrane helix</keyword>
<feature type="domain" description="EamA" evidence="7">
    <location>
        <begin position="162"/>
        <end position="297"/>
    </location>
</feature>
<dbReference type="PROSITE" id="PS51257">
    <property type="entry name" value="PROKAR_LIPOPROTEIN"/>
    <property type="match status" value="1"/>
</dbReference>
<dbReference type="EMBL" id="CP021255">
    <property type="protein sequence ID" value="AVD72265.1"/>
    <property type="molecule type" value="Genomic_DNA"/>
</dbReference>
<dbReference type="PANTHER" id="PTHR32322:SF18">
    <property type="entry name" value="S-ADENOSYLMETHIONINE_S-ADENOSYLHOMOCYSTEINE TRANSPORTER"/>
    <property type="match status" value="1"/>
</dbReference>
<feature type="transmembrane region" description="Helical" evidence="6">
    <location>
        <begin position="76"/>
        <end position="98"/>
    </location>
</feature>
<keyword evidence="5 6" id="KW-0472">Membrane</keyword>
<dbReference type="SUPFAM" id="SSF103481">
    <property type="entry name" value="Multidrug resistance efflux transporter EmrE"/>
    <property type="match status" value="2"/>
</dbReference>
<dbReference type="Pfam" id="PF00892">
    <property type="entry name" value="EamA"/>
    <property type="match status" value="2"/>
</dbReference>
<dbReference type="Proteomes" id="UP000239867">
    <property type="component" value="Chromosome"/>
</dbReference>
<feature type="transmembrane region" description="Helical" evidence="6">
    <location>
        <begin position="258"/>
        <end position="278"/>
    </location>
</feature>
<comment type="subcellular location">
    <subcellularLocation>
        <location evidence="1">Cell membrane</location>
        <topology evidence="1">Multi-pass membrane protein</topology>
    </subcellularLocation>
</comment>
<evidence type="ECO:0000256" key="5">
    <source>
        <dbReference type="ARBA" id="ARBA00023136"/>
    </source>
</evidence>
<feature type="transmembrane region" description="Helical" evidence="6">
    <location>
        <begin position="229"/>
        <end position="246"/>
    </location>
</feature>
<proteinExistence type="predicted"/>
<keyword evidence="2" id="KW-1003">Cell membrane</keyword>
<dbReference type="RefSeq" id="WP_104937473.1">
    <property type="nucleotide sequence ID" value="NZ_CP021255.1"/>
</dbReference>
<feature type="transmembrane region" description="Helical" evidence="6">
    <location>
        <begin position="135"/>
        <end position="153"/>
    </location>
</feature>
<dbReference type="PANTHER" id="PTHR32322">
    <property type="entry name" value="INNER MEMBRANE TRANSPORTER"/>
    <property type="match status" value="1"/>
</dbReference>
<evidence type="ECO:0000256" key="2">
    <source>
        <dbReference type="ARBA" id="ARBA00022475"/>
    </source>
</evidence>
<evidence type="ECO:0000313" key="9">
    <source>
        <dbReference type="Proteomes" id="UP000239867"/>
    </source>
</evidence>
<keyword evidence="3 6" id="KW-0812">Transmembrane</keyword>
<evidence type="ECO:0000256" key="3">
    <source>
        <dbReference type="ARBA" id="ARBA00022692"/>
    </source>
</evidence>
<feature type="transmembrane region" description="Helical" evidence="6">
    <location>
        <begin position="284"/>
        <end position="303"/>
    </location>
</feature>